<evidence type="ECO:0000256" key="3">
    <source>
        <dbReference type="SAM" id="MobiDB-lite"/>
    </source>
</evidence>
<reference evidence="5 6" key="1">
    <citation type="submission" date="2024-03" db="EMBL/GenBank/DDBJ databases">
        <title>The genome assembly and annotation of the cricket Gryllus longicercus Weissman &amp; Gray.</title>
        <authorList>
            <person name="Szrajer S."/>
            <person name="Gray D."/>
            <person name="Ylla G."/>
        </authorList>
    </citation>
    <scope>NUCLEOTIDE SEQUENCE [LARGE SCALE GENOMIC DNA]</scope>
    <source>
        <strain evidence="5">DAG 2021-001</strain>
        <tissue evidence="5">Whole body minus gut</tissue>
    </source>
</reference>
<proteinExistence type="inferred from homology"/>
<feature type="domain" description="Histone RNA hairpin-binding protein RNA-binding" evidence="4">
    <location>
        <begin position="312"/>
        <end position="379"/>
    </location>
</feature>
<accession>A0AAN9ZBE1</accession>
<dbReference type="GO" id="GO:0003729">
    <property type="term" value="F:mRNA binding"/>
    <property type="evidence" value="ECO:0007669"/>
    <property type="project" value="InterPro"/>
</dbReference>
<dbReference type="InterPro" id="IPR029344">
    <property type="entry name" value="SLBP_RNA_bind"/>
</dbReference>
<comment type="similarity">
    <text evidence="1">Belongs to the SLBP family.</text>
</comment>
<dbReference type="Pfam" id="PF15247">
    <property type="entry name" value="SLBP_RNA_bind"/>
    <property type="match status" value="1"/>
</dbReference>
<feature type="region of interest" description="Disordered" evidence="3">
    <location>
        <begin position="266"/>
        <end position="308"/>
    </location>
</feature>
<feature type="region of interest" description="Disordered" evidence="3">
    <location>
        <begin position="426"/>
        <end position="445"/>
    </location>
</feature>
<dbReference type="InterPro" id="IPR038294">
    <property type="entry name" value="SLBP_RNA_bind_sf"/>
</dbReference>
<keyword evidence="2" id="KW-0694">RNA-binding</keyword>
<comment type="caution">
    <text evidence="5">The sequence shown here is derived from an EMBL/GenBank/DDBJ whole genome shotgun (WGS) entry which is preliminary data.</text>
</comment>
<dbReference type="Proteomes" id="UP001378592">
    <property type="component" value="Unassembled WGS sequence"/>
</dbReference>
<dbReference type="AlphaFoldDB" id="A0AAN9ZBE1"/>
<dbReference type="GO" id="GO:0007076">
    <property type="term" value="P:mitotic chromosome condensation"/>
    <property type="evidence" value="ECO:0007669"/>
    <property type="project" value="UniProtKB-ARBA"/>
</dbReference>
<evidence type="ECO:0000313" key="5">
    <source>
        <dbReference type="EMBL" id="KAK7870751.1"/>
    </source>
</evidence>
<dbReference type="GO" id="GO:0071204">
    <property type="term" value="C:histone pre-mRNA 3'end processing complex"/>
    <property type="evidence" value="ECO:0007669"/>
    <property type="project" value="TreeGrafter"/>
</dbReference>
<gene>
    <name evidence="5" type="ORF">R5R35_009899</name>
</gene>
<sequence length="445" mass="50327">MEGNGKEECCIWNGIEDIGEKQVDVKFVTGSVESNDTSRPTSDIFEDSSFRLQEMPVSVESTAKRMSFSEIDRVEELTNQMRNHYVESNVKDTAEIVMEDVAGREELDQACPSPTTSNGNVTRTIESNHIEIISVRNEDNITLKKDCGNGEPVYDSVNPKIECTSPLLKTNNHFIITGSSNHTKNIQDNRIEIAAQEINDNLNFQFRVVPGELEETCKFCTKRTTEINSEPGSVSTKDLNFEVKQNASTQEPSCSICILKSNNKRKNCHDSKRETDFLRPASRISDKSNNSNISGNSDTKKKSKKEFTLETDPGILSRRQKQIEYGKNTTGYQRYKKMVPRDQRTKQDPQTPPKCSKYSRRAWDGLIKSWRRKLHDWDPHKTGESDDEILSVVSTSSFPTISDDSENLYETVSDLAEEEQTFAVERGSNGISINKDADSLQTKET</sequence>
<dbReference type="InterPro" id="IPR026502">
    <property type="entry name" value="SLBP1/SLBP2"/>
</dbReference>
<dbReference type="PANTHER" id="PTHR17408">
    <property type="entry name" value="HISTONE RNA HAIRPIN-BINDING PROTEIN"/>
    <property type="match status" value="1"/>
</dbReference>
<feature type="compositionally biased region" description="Polar residues" evidence="3">
    <location>
        <begin position="287"/>
        <end position="297"/>
    </location>
</feature>
<evidence type="ECO:0000256" key="1">
    <source>
        <dbReference type="ARBA" id="ARBA00006151"/>
    </source>
</evidence>
<dbReference type="GO" id="GO:0005737">
    <property type="term" value="C:cytoplasm"/>
    <property type="evidence" value="ECO:0007669"/>
    <property type="project" value="TreeGrafter"/>
</dbReference>
<dbReference type="GO" id="GO:0071207">
    <property type="term" value="F:histone pre-mRNA stem-loop binding"/>
    <property type="evidence" value="ECO:0007669"/>
    <property type="project" value="TreeGrafter"/>
</dbReference>
<organism evidence="5 6">
    <name type="scientific">Gryllus longicercus</name>
    <dbReference type="NCBI Taxonomy" id="2509291"/>
    <lineage>
        <taxon>Eukaryota</taxon>
        <taxon>Metazoa</taxon>
        <taxon>Ecdysozoa</taxon>
        <taxon>Arthropoda</taxon>
        <taxon>Hexapoda</taxon>
        <taxon>Insecta</taxon>
        <taxon>Pterygota</taxon>
        <taxon>Neoptera</taxon>
        <taxon>Polyneoptera</taxon>
        <taxon>Orthoptera</taxon>
        <taxon>Ensifera</taxon>
        <taxon>Gryllidea</taxon>
        <taxon>Grylloidea</taxon>
        <taxon>Gryllidae</taxon>
        <taxon>Gryllinae</taxon>
        <taxon>Gryllus</taxon>
    </lineage>
</organism>
<feature type="compositionally biased region" description="Basic and acidic residues" evidence="3">
    <location>
        <begin position="435"/>
        <end position="445"/>
    </location>
</feature>
<dbReference type="GO" id="GO:0051028">
    <property type="term" value="P:mRNA transport"/>
    <property type="evidence" value="ECO:0007669"/>
    <property type="project" value="TreeGrafter"/>
</dbReference>
<evidence type="ECO:0000313" key="6">
    <source>
        <dbReference type="Proteomes" id="UP001378592"/>
    </source>
</evidence>
<evidence type="ECO:0000256" key="2">
    <source>
        <dbReference type="ARBA" id="ARBA00022884"/>
    </source>
</evidence>
<evidence type="ECO:0000259" key="4">
    <source>
        <dbReference type="Pfam" id="PF15247"/>
    </source>
</evidence>
<dbReference type="Gene3D" id="1.10.8.1120">
    <property type="entry name" value="Histone RNA hairpin-binding protein RNA-binding domain"/>
    <property type="match status" value="1"/>
</dbReference>
<dbReference type="EMBL" id="JAZDUA010000053">
    <property type="protein sequence ID" value="KAK7870751.1"/>
    <property type="molecule type" value="Genomic_DNA"/>
</dbReference>
<name>A0AAN9ZBE1_9ORTH</name>
<protein>
    <recommendedName>
        <fullName evidence="4">Histone RNA hairpin-binding protein RNA-binding domain-containing protein</fullName>
    </recommendedName>
</protein>
<dbReference type="PANTHER" id="PTHR17408:SF0">
    <property type="entry name" value="HISTONE RNA HAIRPIN-BINDING PROTEIN"/>
    <property type="match status" value="1"/>
</dbReference>
<dbReference type="GO" id="GO:0006398">
    <property type="term" value="P:mRNA 3'-end processing by stem-loop binding and cleavage"/>
    <property type="evidence" value="ECO:0007669"/>
    <property type="project" value="TreeGrafter"/>
</dbReference>
<dbReference type="FunFam" id="1.10.8.1120:FF:000001">
    <property type="entry name" value="Histone RNA hairpin-binding protein-like"/>
    <property type="match status" value="1"/>
</dbReference>
<keyword evidence="6" id="KW-1185">Reference proteome</keyword>
<feature type="compositionally biased region" description="Basic and acidic residues" evidence="3">
    <location>
        <begin position="268"/>
        <end position="277"/>
    </location>
</feature>